<evidence type="ECO:0000256" key="1">
    <source>
        <dbReference type="SAM" id="MobiDB-lite"/>
    </source>
</evidence>
<name>A0ABD3WSZ5_SINWO</name>
<evidence type="ECO:0000313" key="3">
    <source>
        <dbReference type="Proteomes" id="UP001634394"/>
    </source>
</evidence>
<keyword evidence="3" id="KW-1185">Reference proteome</keyword>
<feature type="compositionally biased region" description="Polar residues" evidence="1">
    <location>
        <begin position="41"/>
        <end position="51"/>
    </location>
</feature>
<accession>A0ABD3WSZ5</accession>
<reference evidence="2 3" key="1">
    <citation type="submission" date="2024-11" db="EMBL/GenBank/DDBJ databases">
        <title>Chromosome-level genome assembly of the freshwater bivalve Anodonta woodiana.</title>
        <authorList>
            <person name="Chen X."/>
        </authorList>
    </citation>
    <scope>NUCLEOTIDE SEQUENCE [LARGE SCALE GENOMIC DNA]</scope>
    <source>
        <strain evidence="2">MN2024</strain>
        <tissue evidence="2">Gills</tissue>
    </source>
</reference>
<gene>
    <name evidence="2" type="ORF">ACJMK2_034426</name>
</gene>
<dbReference type="AlphaFoldDB" id="A0ABD3WSZ5"/>
<feature type="region of interest" description="Disordered" evidence="1">
    <location>
        <begin position="41"/>
        <end position="64"/>
    </location>
</feature>
<sequence>MKVDFEEVNCHCPADLSHLKMGYLISSEYYVQADSGTQINPNQFEPYVSNTEESEAADKDYEEERRDTLSDSSWKLCNCGYCLVMQFVPGIQCTTHHPLFSLVCLDIHALMFVYYQY</sequence>
<proteinExistence type="predicted"/>
<evidence type="ECO:0000313" key="2">
    <source>
        <dbReference type="EMBL" id="KAL3876601.1"/>
    </source>
</evidence>
<organism evidence="2 3">
    <name type="scientific">Sinanodonta woodiana</name>
    <name type="common">Chinese pond mussel</name>
    <name type="synonym">Anodonta woodiana</name>
    <dbReference type="NCBI Taxonomy" id="1069815"/>
    <lineage>
        <taxon>Eukaryota</taxon>
        <taxon>Metazoa</taxon>
        <taxon>Spiralia</taxon>
        <taxon>Lophotrochozoa</taxon>
        <taxon>Mollusca</taxon>
        <taxon>Bivalvia</taxon>
        <taxon>Autobranchia</taxon>
        <taxon>Heteroconchia</taxon>
        <taxon>Palaeoheterodonta</taxon>
        <taxon>Unionida</taxon>
        <taxon>Unionoidea</taxon>
        <taxon>Unionidae</taxon>
        <taxon>Unioninae</taxon>
        <taxon>Sinanodonta</taxon>
    </lineage>
</organism>
<comment type="caution">
    <text evidence="2">The sequence shown here is derived from an EMBL/GenBank/DDBJ whole genome shotgun (WGS) entry which is preliminary data.</text>
</comment>
<dbReference type="EMBL" id="JBJQND010000005">
    <property type="protein sequence ID" value="KAL3876601.1"/>
    <property type="molecule type" value="Genomic_DNA"/>
</dbReference>
<dbReference type="Proteomes" id="UP001634394">
    <property type="component" value="Unassembled WGS sequence"/>
</dbReference>
<protein>
    <submittedName>
        <fullName evidence="2">Uncharacterized protein</fullName>
    </submittedName>
</protein>